<name>A0ABT0U6U1_9BACT</name>
<keyword evidence="1" id="KW-0812">Transmembrane</keyword>
<organism evidence="2 3">
    <name type="scientific">Aporhodopirellula aestuarii</name>
    <dbReference type="NCBI Taxonomy" id="2950107"/>
    <lineage>
        <taxon>Bacteria</taxon>
        <taxon>Pseudomonadati</taxon>
        <taxon>Planctomycetota</taxon>
        <taxon>Planctomycetia</taxon>
        <taxon>Pirellulales</taxon>
        <taxon>Pirellulaceae</taxon>
        <taxon>Aporhodopirellula</taxon>
    </lineage>
</organism>
<feature type="transmembrane region" description="Helical" evidence="1">
    <location>
        <begin position="494"/>
        <end position="512"/>
    </location>
</feature>
<evidence type="ECO:0000313" key="3">
    <source>
        <dbReference type="Proteomes" id="UP001202961"/>
    </source>
</evidence>
<feature type="transmembrane region" description="Helical" evidence="1">
    <location>
        <begin position="750"/>
        <end position="770"/>
    </location>
</feature>
<dbReference type="RefSeq" id="WP_250929681.1">
    <property type="nucleotide sequence ID" value="NZ_JAMQBK010000039.1"/>
</dbReference>
<gene>
    <name evidence="2" type="ORF">NB063_15730</name>
</gene>
<dbReference type="SUPFAM" id="SSF48452">
    <property type="entry name" value="TPR-like"/>
    <property type="match status" value="1"/>
</dbReference>
<dbReference type="Proteomes" id="UP001202961">
    <property type="component" value="Unassembled WGS sequence"/>
</dbReference>
<comment type="caution">
    <text evidence="2">The sequence shown here is derived from an EMBL/GenBank/DDBJ whole genome shotgun (WGS) entry which is preliminary data.</text>
</comment>
<keyword evidence="1" id="KW-1133">Transmembrane helix</keyword>
<dbReference type="EMBL" id="JAMQBK010000039">
    <property type="protein sequence ID" value="MCM2372056.1"/>
    <property type="molecule type" value="Genomic_DNA"/>
</dbReference>
<protein>
    <recommendedName>
        <fullName evidence="4">Tetratricopeptide repeat protein</fullName>
    </recommendedName>
</protein>
<accession>A0ABT0U6U1</accession>
<sequence length="874" mass="98234">MADQSILSDLTKHRHHAVWKTVRLIALFCMLMVAQDSATLHAQTESESDPAEPPAIQREVQDVALQLEQETWFTDVVATATVKFPEAVEQPSEIPIDDDVSIFDIEVRAKARSGDAHEAVIRFLPRRTGLSVFPALEFLSDTHAYRSPPTQFIVSAPQRSDEMQFELSPASTTVYAGEPLRVDVTWSSHETTNRFRSLKCFPPFFNDDDLEIVIPRCTAPEERQMGMPFGGRRIIAERVPPDENPNQFGIVRFPMFIRFHEPGLVEIPAVRLECALRNGNGSAFAPYAAYYNNGLFEPLSSLTSYERVYAESDPISIEVLPLPRENRSELFSNLFTPCEIEVSIATDELEVGQVLEVDLRVHSNAPHGMLDLKPLTLQRSLRGRFHVSPEFGRTWYPDGTGFRARVRPLTTDISAFPSLRIPVFDPQSGSYHDLQTQAVSLTVKPHDGSRFFDIRNLTAEPTLTDQPDGIWHNARPTKMTEFMNQMTGILAEHVLLWMACGVVAFAFAFPWVRERRRRAINPVYRAQSRAFHELKKTPEGTIQKWQAFRKFLATGFSMPDGAWTSGDAQQRLRKLDLSEQDIRSIEQANLEADRFEFSAEKPTPSVPPLNELAGRLLAKFRNASTMALLLTLTLLAGNAAASEWSEAESLFEQALDTTPGLPETNALYSQAALKYESAATTEGLQGVAWFNAGNAWFQSGELGRAIACYRQSQIYRPFDPIVRENLRAARALTVDVLDEPHRMRLSSLPLRWICAAMVPLWFLLLGVLLVHERYRNTLTRVSAVGIAAIILVAGLIGLSAMLHSGSEGVVVVGEVYGRKGPAYTYNPAFNEPLHDGLEFHVQSKRDDWLEIELADGRRCWIPANETRLIFNRRS</sequence>
<proteinExistence type="predicted"/>
<reference evidence="2 3" key="1">
    <citation type="journal article" date="2022" name="Syst. Appl. Microbiol.">
        <title>Rhodopirellula aestuarii sp. nov., a novel member of the genus Rhodopirellula isolated from brackish sediments collected in the Tagus River estuary, Portugal.</title>
        <authorList>
            <person name="Vitorino I.R."/>
            <person name="Klimek D."/>
            <person name="Calusinska M."/>
            <person name="Lobo-da-Cunha A."/>
            <person name="Vasconcelos V."/>
            <person name="Lage O.M."/>
        </authorList>
    </citation>
    <scope>NUCLEOTIDE SEQUENCE [LARGE SCALE GENOMIC DNA]</scope>
    <source>
        <strain evidence="2 3">ICT_H3.1</strain>
    </source>
</reference>
<keyword evidence="3" id="KW-1185">Reference proteome</keyword>
<evidence type="ECO:0000313" key="2">
    <source>
        <dbReference type="EMBL" id="MCM2372056.1"/>
    </source>
</evidence>
<dbReference type="Gene3D" id="1.25.40.10">
    <property type="entry name" value="Tetratricopeptide repeat domain"/>
    <property type="match status" value="1"/>
</dbReference>
<keyword evidence="1" id="KW-0472">Membrane</keyword>
<evidence type="ECO:0000256" key="1">
    <source>
        <dbReference type="SAM" id="Phobius"/>
    </source>
</evidence>
<dbReference type="InterPro" id="IPR011990">
    <property type="entry name" value="TPR-like_helical_dom_sf"/>
</dbReference>
<evidence type="ECO:0008006" key="4">
    <source>
        <dbReference type="Google" id="ProtNLM"/>
    </source>
</evidence>
<feature type="transmembrane region" description="Helical" evidence="1">
    <location>
        <begin position="782"/>
        <end position="802"/>
    </location>
</feature>